<dbReference type="GO" id="GO:0006513">
    <property type="term" value="P:protein monoubiquitination"/>
    <property type="evidence" value="ECO:0007669"/>
    <property type="project" value="TreeGrafter"/>
</dbReference>
<reference evidence="18 19" key="1">
    <citation type="submission" date="2019-07" db="EMBL/GenBank/DDBJ databases">
        <title>Draft genome assembly of a fouling barnacle, Amphibalanus amphitrite (Darwin, 1854): The first reference genome for Thecostraca.</title>
        <authorList>
            <person name="Kim W."/>
        </authorList>
    </citation>
    <scope>NUCLEOTIDE SEQUENCE [LARGE SCALE GENOMIC DNA]</scope>
    <source>
        <strain evidence="18">SNU_AA5</strain>
        <tissue evidence="18">Soma without cirri and trophi</tissue>
    </source>
</reference>
<dbReference type="FunFam" id="3.30.40.10:FF:000136">
    <property type="entry name" value="E3 ubiquitin-protein ligase Topors"/>
    <property type="match status" value="1"/>
</dbReference>
<keyword evidence="7" id="KW-0862">Zinc</keyword>
<dbReference type="Gene3D" id="3.30.40.10">
    <property type="entry name" value="Zinc/RING finger domain, C3HC4 (zinc finger)"/>
    <property type="match status" value="1"/>
</dbReference>
<evidence type="ECO:0000313" key="19">
    <source>
        <dbReference type="Proteomes" id="UP000440578"/>
    </source>
</evidence>
<feature type="compositionally biased region" description="Low complexity" evidence="16">
    <location>
        <begin position="400"/>
        <end position="412"/>
    </location>
</feature>
<dbReference type="Pfam" id="PF26084">
    <property type="entry name" value="PWI_Topors"/>
    <property type="match status" value="1"/>
</dbReference>
<comment type="caution">
    <text evidence="18">The sequence shown here is derived from an EMBL/GenBank/DDBJ whole genome shotgun (WGS) entry which is preliminary data.</text>
</comment>
<keyword evidence="5 15" id="KW-0863">Zinc-finger</keyword>
<comment type="catalytic activity">
    <reaction evidence="1">
        <text>S-ubiquitinyl-[E2 ubiquitin-conjugating enzyme]-L-cysteine + [acceptor protein]-L-lysine = [E2 ubiquitin-conjugating enzyme]-L-cysteine + N(6)-ubiquitinyl-[acceptor protein]-L-lysine.</text>
        <dbReference type="EC" id="2.3.2.27"/>
    </reaction>
</comment>
<feature type="domain" description="RING-type" evidence="17">
    <location>
        <begin position="44"/>
        <end position="83"/>
    </location>
</feature>
<dbReference type="PANTHER" id="PTHR46077">
    <property type="entry name" value="E3 UBIQUITIN-PROTEIN LIGASE TOPORS"/>
    <property type="match status" value="1"/>
</dbReference>
<organism evidence="18 19">
    <name type="scientific">Amphibalanus amphitrite</name>
    <name type="common">Striped barnacle</name>
    <name type="synonym">Balanus amphitrite</name>
    <dbReference type="NCBI Taxonomy" id="1232801"/>
    <lineage>
        <taxon>Eukaryota</taxon>
        <taxon>Metazoa</taxon>
        <taxon>Ecdysozoa</taxon>
        <taxon>Arthropoda</taxon>
        <taxon>Crustacea</taxon>
        <taxon>Multicrustacea</taxon>
        <taxon>Cirripedia</taxon>
        <taxon>Thoracica</taxon>
        <taxon>Thoracicalcarea</taxon>
        <taxon>Balanomorpha</taxon>
        <taxon>Balanoidea</taxon>
        <taxon>Balanidae</taxon>
        <taxon>Amphibalaninae</taxon>
        <taxon>Amphibalanus</taxon>
    </lineage>
</organism>
<feature type="region of interest" description="Disordered" evidence="16">
    <location>
        <begin position="1"/>
        <end position="40"/>
    </location>
</feature>
<feature type="region of interest" description="Disordered" evidence="16">
    <location>
        <begin position="387"/>
        <end position="591"/>
    </location>
</feature>
<keyword evidence="4" id="KW-0479">Metal-binding</keyword>
<evidence type="ECO:0000256" key="10">
    <source>
        <dbReference type="ARBA" id="ARBA00071236"/>
    </source>
</evidence>
<dbReference type="PANTHER" id="PTHR46077:SF1">
    <property type="entry name" value="TOP1 BINDING ARGININE_SERINE RICH PROTEIN, E3 UBIQUITIN LIGASE"/>
    <property type="match status" value="1"/>
</dbReference>
<evidence type="ECO:0000256" key="5">
    <source>
        <dbReference type="ARBA" id="ARBA00022771"/>
    </source>
</evidence>
<keyword evidence="19" id="KW-1185">Reference proteome</keyword>
<evidence type="ECO:0000259" key="17">
    <source>
        <dbReference type="PROSITE" id="PS50089"/>
    </source>
</evidence>
<evidence type="ECO:0000256" key="3">
    <source>
        <dbReference type="ARBA" id="ARBA00022679"/>
    </source>
</evidence>
<keyword evidence="3" id="KW-0808">Transferase</keyword>
<evidence type="ECO:0000256" key="13">
    <source>
        <dbReference type="ARBA" id="ARBA00079040"/>
    </source>
</evidence>
<evidence type="ECO:0000256" key="7">
    <source>
        <dbReference type="ARBA" id="ARBA00022833"/>
    </source>
</evidence>
<evidence type="ECO:0000256" key="11">
    <source>
        <dbReference type="ARBA" id="ARBA00076856"/>
    </source>
</evidence>
<dbReference type="CDD" id="cd16574">
    <property type="entry name" value="RING-HC_Topors"/>
    <property type="match status" value="1"/>
</dbReference>
<dbReference type="Pfam" id="PF00097">
    <property type="entry name" value="zf-C3HC4"/>
    <property type="match status" value="1"/>
</dbReference>
<dbReference type="InterPro" id="IPR058745">
    <property type="entry name" value="PWI_Topors"/>
</dbReference>
<dbReference type="OrthoDB" id="365379at2759"/>
<dbReference type="GO" id="GO:0061630">
    <property type="term" value="F:ubiquitin protein ligase activity"/>
    <property type="evidence" value="ECO:0007669"/>
    <property type="project" value="UniProtKB-EC"/>
</dbReference>
<evidence type="ECO:0000256" key="6">
    <source>
        <dbReference type="ARBA" id="ARBA00022786"/>
    </source>
</evidence>
<dbReference type="InterPro" id="IPR013083">
    <property type="entry name" value="Znf_RING/FYVE/PHD"/>
</dbReference>
<sequence>MPADVECPATPPELPREPTPTRVKCSPVREGSSSPGRASPDSACPICLGKLDNKAFSDGCMHQFCFTCIVEWSKVRAVCPLCKQGFTSIIHNVRSEIDYDRYRLPPPPAAEPQNPYIFQPGLHPTRRLTRAAADRDGPELRSRWLQMRRQMYRHRSRVLPMLWPVPEGHDYHLPAAPARPRPPTRPRLTSESRRHIYGSDMWARPTADELTGRYRETGPDFYRNNPACTHRLVPWLNRELNAVLDSPALLAHVMEHVMQLITRLHILSPEFRAHLEPYMSPWTEHFVHEFYCFARSPYDMVGYDLNVQYRQGRPDSPPMQVMASSGDSDSGSDSDIRVLTPPTQPSTPIRTERLSSPEPGPSGSAGRADRGVSAALGRVRAFLAKARAAESDSDSDMDSDVGAGDAGGSDSAVEVVEVLPPRSQRAPVIVTLSSDEEAAPPARKSDKGDEKRDSDGRRHGRRSRDDARSQKRRRLVDSDSSDCLLSPGSPQPSTSSGVTDRSRQFHRIVPAVTSSSDAAQSSSSSVVGARPVRCRRLSDSASEGSSAAGRRPAVAPSDSEEDVGARRPAVRSAVVRARRAVRSEDSDSSDW</sequence>
<evidence type="ECO:0000256" key="16">
    <source>
        <dbReference type="SAM" id="MobiDB-lite"/>
    </source>
</evidence>
<feature type="compositionally biased region" description="Low complexity" evidence="16">
    <location>
        <begin position="511"/>
        <end position="527"/>
    </location>
</feature>
<evidence type="ECO:0000256" key="9">
    <source>
        <dbReference type="ARBA" id="ARBA00023163"/>
    </source>
</evidence>
<dbReference type="SUPFAM" id="SSF57850">
    <property type="entry name" value="RING/U-box"/>
    <property type="match status" value="1"/>
</dbReference>
<dbReference type="InterPro" id="IPR001841">
    <property type="entry name" value="Znf_RING"/>
</dbReference>
<dbReference type="SMART" id="SM00184">
    <property type="entry name" value="RING"/>
    <property type="match status" value="1"/>
</dbReference>
<feature type="compositionally biased region" description="Basic and acidic residues" evidence="16">
    <location>
        <begin position="443"/>
        <end position="469"/>
    </location>
</feature>
<gene>
    <name evidence="18" type="primary">Topors_0</name>
    <name evidence="18" type="ORF">FJT64_015059</name>
</gene>
<dbReference type="AlphaFoldDB" id="A0A6A4XAE2"/>
<dbReference type="GO" id="GO:0008270">
    <property type="term" value="F:zinc ion binding"/>
    <property type="evidence" value="ECO:0007669"/>
    <property type="project" value="UniProtKB-KW"/>
</dbReference>
<feature type="compositionally biased region" description="Low complexity" evidence="16">
    <location>
        <begin position="566"/>
        <end position="575"/>
    </location>
</feature>
<protein>
    <recommendedName>
        <fullName evidence="10">E3 ubiquitin-protein ligase Topors</fullName>
        <ecNumber evidence="2">2.3.2.27</ecNumber>
    </recommendedName>
    <alternativeName>
        <fullName evidence="11">RING-type E3 ubiquitin transferase Topors</fullName>
    </alternativeName>
    <alternativeName>
        <fullName evidence="13">SUMO1-protein E3 ligase Topors</fullName>
    </alternativeName>
    <alternativeName>
        <fullName evidence="12">Topoisomerase I-binding RING finger protein</fullName>
    </alternativeName>
    <alternativeName>
        <fullName evidence="14">Topoisomerase I-binding arginine/serine-rich protein</fullName>
    </alternativeName>
</protein>
<dbReference type="PROSITE" id="PS50089">
    <property type="entry name" value="ZF_RING_2"/>
    <property type="match status" value="1"/>
</dbReference>
<keyword evidence="8" id="KW-0805">Transcription regulation</keyword>
<dbReference type="EMBL" id="VIIS01000017">
    <property type="protein sequence ID" value="KAF0314479.1"/>
    <property type="molecule type" value="Genomic_DNA"/>
</dbReference>
<dbReference type="EC" id="2.3.2.27" evidence="2"/>
<accession>A0A6A4XAE2</accession>
<feature type="compositionally biased region" description="Low complexity" evidence="16">
    <location>
        <begin position="324"/>
        <end position="333"/>
    </location>
</feature>
<evidence type="ECO:0000256" key="8">
    <source>
        <dbReference type="ARBA" id="ARBA00023015"/>
    </source>
</evidence>
<evidence type="ECO:0000256" key="4">
    <source>
        <dbReference type="ARBA" id="ARBA00022723"/>
    </source>
</evidence>
<evidence type="ECO:0000256" key="12">
    <source>
        <dbReference type="ARBA" id="ARBA00076940"/>
    </source>
</evidence>
<name>A0A6A4XAE2_AMPAM</name>
<feature type="compositionally biased region" description="Low complexity" evidence="16">
    <location>
        <begin position="481"/>
        <end position="497"/>
    </location>
</feature>
<dbReference type="PROSITE" id="PS00518">
    <property type="entry name" value="ZF_RING_1"/>
    <property type="match status" value="1"/>
</dbReference>
<evidence type="ECO:0000256" key="1">
    <source>
        <dbReference type="ARBA" id="ARBA00000900"/>
    </source>
</evidence>
<evidence type="ECO:0000256" key="2">
    <source>
        <dbReference type="ARBA" id="ARBA00012483"/>
    </source>
</evidence>
<dbReference type="InterPro" id="IPR017907">
    <property type="entry name" value="Znf_RING_CS"/>
</dbReference>
<feature type="region of interest" description="Disordered" evidence="16">
    <location>
        <begin position="309"/>
        <end position="371"/>
    </location>
</feature>
<feature type="compositionally biased region" description="Low complexity" evidence="16">
    <location>
        <begin position="539"/>
        <end position="553"/>
    </location>
</feature>
<evidence type="ECO:0000256" key="14">
    <source>
        <dbReference type="ARBA" id="ARBA00079184"/>
    </source>
</evidence>
<keyword evidence="6" id="KW-0833">Ubl conjugation pathway</keyword>
<evidence type="ECO:0000256" key="15">
    <source>
        <dbReference type="PROSITE-ProRule" id="PRU00175"/>
    </source>
</evidence>
<dbReference type="InterPro" id="IPR058746">
    <property type="entry name" value="Znf_RING-type_Topors"/>
</dbReference>
<dbReference type="Proteomes" id="UP000440578">
    <property type="component" value="Unassembled WGS sequence"/>
</dbReference>
<keyword evidence="9" id="KW-0804">Transcription</keyword>
<dbReference type="GO" id="GO:0000209">
    <property type="term" value="P:protein polyubiquitination"/>
    <property type="evidence" value="ECO:0007669"/>
    <property type="project" value="TreeGrafter"/>
</dbReference>
<proteinExistence type="predicted"/>
<evidence type="ECO:0000313" key="18">
    <source>
        <dbReference type="EMBL" id="KAF0314479.1"/>
    </source>
</evidence>
<dbReference type="InterPro" id="IPR018957">
    <property type="entry name" value="Znf_C3HC4_RING-type"/>
</dbReference>